<dbReference type="AlphaFoldDB" id="A0A0A1W067"/>
<sequence>MIMYKYWLKYREDVVSLAKIISTIFAIASFLGFSFPEKFQPTPCQPTAIVETTEVSTNN</sequence>
<proteinExistence type="predicted"/>
<keyword evidence="1" id="KW-0472">Membrane</keyword>
<reference evidence="3" key="1">
    <citation type="journal article" date="2015" name="Genome">
        <title>Whole Genome Sequence of the Non-Microcystin-Producing Microcystis aeruginosa Strain NIES-44.</title>
        <authorList>
            <person name="Okano K."/>
            <person name="Miyata N."/>
            <person name="Ozaki Y."/>
        </authorList>
    </citation>
    <scope>NUCLEOTIDE SEQUENCE [LARGE SCALE GENOMIC DNA]</scope>
    <source>
        <strain evidence="3">NIES-44</strain>
    </source>
</reference>
<evidence type="ECO:0000313" key="2">
    <source>
        <dbReference type="EMBL" id="GAL95422.1"/>
    </source>
</evidence>
<keyword evidence="1" id="KW-0812">Transmembrane</keyword>
<dbReference type="Proteomes" id="UP000030321">
    <property type="component" value="Unassembled WGS sequence"/>
</dbReference>
<organism evidence="2 3">
    <name type="scientific">Microcystis aeruginosa NIES-44</name>
    <dbReference type="NCBI Taxonomy" id="449439"/>
    <lineage>
        <taxon>Bacteria</taxon>
        <taxon>Bacillati</taxon>
        <taxon>Cyanobacteriota</taxon>
        <taxon>Cyanophyceae</taxon>
        <taxon>Oscillatoriophycideae</taxon>
        <taxon>Chroococcales</taxon>
        <taxon>Microcystaceae</taxon>
        <taxon>Microcystis</taxon>
    </lineage>
</organism>
<name>A0A0A1W067_MICAE</name>
<keyword evidence="1" id="KW-1133">Transmembrane helix</keyword>
<feature type="transmembrane region" description="Helical" evidence="1">
    <location>
        <begin position="14"/>
        <end position="35"/>
    </location>
</feature>
<protein>
    <submittedName>
        <fullName evidence="2">Uncharacterized protein</fullName>
    </submittedName>
</protein>
<evidence type="ECO:0000313" key="3">
    <source>
        <dbReference type="Proteomes" id="UP000030321"/>
    </source>
</evidence>
<gene>
    <name evidence="2" type="ORF">N44_04277</name>
</gene>
<accession>A0A0A1W067</accession>
<dbReference type="EMBL" id="BBPA01000070">
    <property type="protein sequence ID" value="GAL95422.1"/>
    <property type="molecule type" value="Genomic_DNA"/>
</dbReference>
<evidence type="ECO:0000256" key="1">
    <source>
        <dbReference type="SAM" id="Phobius"/>
    </source>
</evidence>
<comment type="caution">
    <text evidence="2">The sequence shown here is derived from an EMBL/GenBank/DDBJ whole genome shotgun (WGS) entry which is preliminary data.</text>
</comment>